<dbReference type="GO" id="GO:0031297">
    <property type="term" value="P:replication fork processing"/>
    <property type="evidence" value="ECO:0007669"/>
    <property type="project" value="TreeGrafter"/>
</dbReference>
<comment type="similarity">
    <text evidence="3">Belongs to the EME1/MMS4 family.</text>
</comment>
<keyword evidence="4" id="KW-0540">Nuclease</keyword>
<feature type="compositionally biased region" description="Acidic residues" evidence="14">
    <location>
        <begin position="232"/>
        <end position="243"/>
    </location>
</feature>
<dbReference type="GO" id="GO:0031573">
    <property type="term" value="P:mitotic intra-S DNA damage checkpoint signaling"/>
    <property type="evidence" value="ECO:0007669"/>
    <property type="project" value="TreeGrafter"/>
</dbReference>
<comment type="caution">
    <text evidence="16">The sequence shown here is derived from an EMBL/GenBank/DDBJ whole genome shotgun (WGS) entry which is preliminary data.</text>
</comment>
<dbReference type="Pfam" id="PF02732">
    <property type="entry name" value="ERCC4"/>
    <property type="match status" value="1"/>
</dbReference>
<evidence type="ECO:0000256" key="13">
    <source>
        <dbReference type="ARBA" id="ARBA00023254"/>
    </source>
</evidence>
<dbReference type="GO" id="GO:0003677">
    <property type="term" value="F:DNA binding"/>
    <property type="evidence" value="ECO:0007669"/>
    <property type="project" value="InterPro"/>
</dbReference>
<evidence type="ECO:0000256" key="3">
    <source>
        <dbReference type="ARBA" id="ARBA00005313"/>
    </source>
</evidence>
<feature type="compositionally biased region" description="Basic and acidic residues" evidence="14">
    <location>
        <begin position="283"/>
        <end position="316"/>
    </location>
</feature>
<dbReference type="InterPro" id="IPR033310">
    <property type="entry name" value="Mms4/EME1/EME2"/>
</dbReference>
<evidence type="ECO:0000256" key="8">
    <source>
        <dbReference type="ARBA" id="ARBA00022801"/>
    </source>
</evidence>
<accession>A0A8H4PWG8</accession>
<evidence type="ECO:0000256" key="10">
    <source>
        <dbReference type="ARBA" id="ARBA00023172"/>
    </source>
</evidence>
<organism evidence="16 17">
    <name type="scientific">Ophiocordyceps sinensis</name>
    <dbReference type="NCBI Taxonomy" id="72228"/>
    <lineage>
        <taxon>Eukaryota</taxon>
        <taxon>Fungi</taxon>
        <taxon>Dikarya</taxon>
        <taxon>Ascomycota</taxon>
        <taxon>Pezizomycotina</taxon>
        <taxon>Sordariomycetes</taxon>
        <taxon>Hypocreomycetidae</taxon>
        <taxon>Hypocreales</taxon>
        <taxon>Ophiocordycipitaceae</taxon>
        <taxon>Ophiocordyceps</taxon>
    </lineage>
</organism>
<dbReference type="PANTHER" id="PTHR21077:SF5">
    <property type="entry name" value="CROSSOVER JUNCTION ENDONUCLEASE MMS4"/>
    <property type="match status" value="1"/>
</dbReference>
<keyword evidence="6" id="KW-0255">Endonuclease</keyword>
<keyword evidence="8" id="KW-0378">Hydrolase</keyword>
<evidence type="ECO:0000256" key="4">
    <source>
        <dbReference type="ARBA" id="ARBA00022722"/>
    </source>
</evidence>
<dbReference type="GO" id="GO:0005634">
    <property type="term" value="C:nucleus"/>
    <property type="evidence" value="ECO:0007669"/>
    <property type="project" value="UniProtKB-SubCell"/>
</dbReference>
<keyword evidence="11" id="KW-0234">DNA repair</keyword>
<comment type="subcellular location">
    <subcellularLocation>
        <location evidence="2">Nucleus</location>
    </subcellularLocation>
</comment>
<evidence type="ECO:0000313" key="17">
    <source>
        <dbReference type="Proteomes" id="UP000557566"/>
    </source>
</evidence>
<keyword evidence="7" id="KW-0227">DNA damage</keyword>
<dbReference type="Proteomes" id="UP000557566">
    <property type="component" value="Unassembled WGS sequence"/>
</dbReference>
<dbReference type="SMART" id="SM00891">
    <property type="entry name" value="ERCC4"/>
    <property type="match status" value="1"/>
</dbReference>
<evidence type="ECO:0000256" key="9">
    <source>
        <dbReference type="ARBA" id="ARBA00022842"/>
    </source>
</evidence>
<dbReference type="CDD" id="cd20085">
    <property type="entry name" value="XPF_nuclease_Mms4"/>
    <property type="match status" value="1"/>
</dbReference>
<feature type="domain" description="ERCC4" evidence="15">
    <location>
        <begin position="338"/>
        <end position="597"/>
    </location>
</feature>
<dbReference type="InterPro" id="IPR006166">
    <property type="entry name" value="ERCC4_domain"/>
</dbReference>
<sequence length="644" mass="71149">MPPNVIDLVSSSPSPPTSTEACHSAHHVPQAPPPIDSDLLPLSDSDFDDLDLDGSSRKRRKTNPLTLGPSLPSRPPLVIGRNAPLHPRAYDPIDVSSSMERASPKCRPPVASEQSRMTASTTAPSLVAAAHFDSDPFASSPEPPRLQQSTRVGPPARRAVSLDPFVGASSPMGSISLSPKRPAARKQASPAAQRVPDLDYGRRHGAASPPPRLATGGKHFDVISIDSGSSDDTNDSDFPDVCDIDIPRRSFKPRSPIRRSRSDNISSATRSKPAPARLGGTRNADDKKKRAAEKAAEKERKRLEREQAKGARAKEKERAAAMAEANKLRTDKKVSTPEMIVNIPSSLGAEHREQVQTLLTAVGADHAVWESPVQGIVKWRRKVTSRFDMDLARWEPIPPRIHEESHALAIFTADEFVESVLNAEFEIHARAIREHFAGYQIIYLLQGMEPWIRKNRNLRNRQFTSGVRAENVPNPIQGRRRQRDTAEYIPEDQVEDALLRLQVGHDVFIHNTTTPIETAKWVVTFTQHISTIPYRKQKDHATSTASFCMESGQVRTGDGPKDIYVRMLQEIVRVTAPIAYGVANEFDSLSRLVRGLEANGPERLESVRKSANKDGQLSDRVIGQAVSRRLYKVFTGRDELSTDV</sequence>
<protein>
    <recommendedName>
        <fullName evidence="15">ERCC4 domain-containing protein</fullName>
    </recommendedName>
</protein>
<name>A0A8H4PWG8_9HYPO</name>
<dbReference type="EMBL" id="JAAVMX010000002">
    <property type="protein sequence ID" value="KAF4511784.1"/>
    <property type="molecule type" value="Genomic_DNA"/>
</dbReference>
<dbReference type="FunFam" id="1.10.150.670:FF:000004">
    <property type="entry name" value="Crossover junction endonuclease EME1"/>
    <property type="match status" value="1"/>
</dbReference>
<dbReference type="OrthoDB" id="343092at2759"/>
<dbReference type="AlphaFoldDB" id="A0A8H4PWG8"/>
<dbReference type="InterPro" id="IPR042530">
    <property type="entry name" value="EME1/EME2_C"/>
</dbReference>
<dbReference type="InterPro" id="IPR047521">
    <property type="entry name" value="XPF_nuclease_EME1_ascomycetes"/>
</dbReference>
<evidence type="ECO:0000256" key="6">
    <source>
        <dbReference type="ARBA" id="ARBA00022759"/>
    </source>
</evidence>
<dbReference type="GO" id="GO:0000712">
    <property type="term" value="P:resolution of meiotic recombination intermediates"/>
    <property type="evidence" value="ECO:0007669"/>
    <property type="project" value="TreeGrafter"/>
</dbReference>
<evidence type="ECO:0000313" key="16">
    <source>
        <dbReference type="EMBL" id="KAF4511784.1"/>
    </source>
</evidence>
<dbReference type="GO" id="GO:0008821">
    <property type="term" value="F:crossover junction DNA endonuclease activity"/>
    <property type="evidence" value="ECO:0007669"/>
    <property type="project" value="TreeGrafter"/>
</dbReference>
<feature type="compositionally biased region" description="Polar residues" evidence="14">
    <location>
        <begin position="112"/>
        <end position="124"/>
    </location>
</feature>
<dbReference type="Gene3D" id="1.10.150.670">
    <property type="entry name" value="Crossover junction endonuclease EME1, DNA-binding domain"/>
    <property type="match status" value="1"/>
</dbReference>
<feature type="region of interest" description="Disordered" evidence="14">
    <location>
        <begin position="1"/>
        <end position="316"/>
    </location>
</feature>
<keyword evidence="5" id="KW-0479">Metal-binding</keyword>
<keyword evidence="17" id="KW-1185">Reference proteome</keyword>
<evidence type="ECO:0000256" key="12">
    <source>
        <dbReference type="ARBA" id="ARBA00023242"/>
    </source>
</evidence>
<dbReference type="PANTHER" id="PTHR21077">
    <property type="entry name" value="EME1 PROTEIN"/>
    <property type="match status" value="1"/>
</dbReference>
<evidence type="ECO:0000256" key="1">
    <source>
        <dbReference type="ARBA" id="ARBA00001946"/>
    </source>
</evidence>
<keyword evidence="13" id="KW-0469">Meiosis</keyword>
<proteinExistence type="inferred from homology"/>
<keyword evidence="10" id="KW-0233">DNA recombination</keyword>
<keyword evidence="12" id="KW-0539">Nucleus</keyword>
<dbReference type="Gene3D" id="3.40.50.10130">
    <property type="match status" value="1"/>
</dbReference>
<gene>
    <name evidence="16" type="ORF">G6O67_000995</name>
</gene>
<dbReference type="GO" id="GO:0006302">
    <property type="term" value="P:double-strand break repair"/>
    <property type="evidence" value="ECO:0007669"/>
    <property type="project" value="TreeGrafter"/>
</dbReference>
<evidence type="ECO:0000259" key="15">
    <source>
        <dbReference type="SMART" id="SM00891"/>
    </source>
</evidence>
<keyword evidence="9" id="KW-0460">Magnesium</keyword>
<feature type="compositionally biased region" description="Basic residues" evidence="14">
    <location>
        <begin position="249"/>
        <end position="259"/>
    </location>
</feature>
<evidence type="ECO:0000256" key="2">
    <source>
        <dbReference type="ARBA" id="ARBA00004123"/>
    </source>
</evidence>
<evidence type="ECO:0000256" key="7">
    <source>
        <dbReference type="ARBA" id="ARBA00022763"/>
    </source>
</evidence>
<dbReference type="GO" id="GO:0048476">
    <property type="term" value="C:Holliday junction resolvase complex"/>
    <property type="evidence" value="ECO:0007669"/>
    <property type="project" value="InterPro"/>
</dbReference>
<reference evidence="16 17" key="1">
    <citation type="journal article" date="2020" name="Genome Biol. Evol.">
        <title>A new high-quality draft genome assembly of the Chinese cordyceps Ophiocordyceps sinensis.</title>
        <authorList>
            <person name="Shu R."/>
            <person name="Zhang J."/>
            <person name="Meng Q."/>
            <person name="Zhang H."/>
            <person name="Zhou G."/>
            <person name="Li M."/>
            <person name="Wu P."/>
            <person name="Zhao Y."/>
            <person name="Chen C."/>
            <person name="Qin Q."/>
        </authorList>
    </citation>
    <scope>NUCLEOTIDE SEQUENCE [LARGE SCALE GENOMIC DNA]</scope>
    <source>
        <strain evidence="16 17">IOZ07</strain>
    </source>
</reference>
<evidence type="ECO:0000256" key="14">
    <source>
        <dbReference type="SAM" id="MobiDB-lite"/>
    </source>
</evidence>
<dbReference type="GO" id="GO:0046872">
    <property type="term" value="F:metal ion binding"/>
    <property type="evidence" value="ECO:0007669"/>
    <property type="project" value="UniProtKB-KW"/>
</dbReference>
<evidence type="ECO:0000256" key="11">
    <source>
        <dbReference type="ARBA" id="ARBA00023204"/>
    </source>
</evidence>
<evidence type="ECO:0000256" key="5">
    <source>
        <dbReference type="ARBA" id="ARBA00022723"/>
    </source>
</evidence>
<comment type="cofactor">
    <cofactor evidence="1">
        <name>Mg(2+)</name>
        <dbReference type="ChEBI" id="CHEBI:18420"/>
    </cofactor>
</comment>